<comment type="function">
    <text evidence="6 8">Necessary for efficient RNA polymerase transcription elongation past template-encoded arresting sites. The arresting sites in DNA have the property of trapping a certain fraction of elongating RNA polymerases that pass through, resulting in locked ternary complexes. Cleavage of the nascent transcript by cleavage factors such as GreA or GreB allows the resumption of elongation from the new 3'terminus. GreA releases sequences of 2 to 3 nucleotides.</text>
</comment>
<dbReference type="PROSITE" id="PS00830">
    <property type="entry name" value="GREAB_2"/>
    <property type="match status" value="1"/>
</dbReference>
<dbReference type="Proteomes" id="UP001560267">
    <property type="component" value="Unassembled WGS sequence"/>
</dbReference>
<dbReference type="PROSITE" id="PS00829">
    <property type="entry name" value="GREAB_1"/>
    <property type="match status" value="1"/>
</dbReference>
<feature type="domain" description="Transcription elongation factor GreA/GreB N-terminal" evidence="10">
    <location>
        <begin position="6"/>
        <end position="74"/>
    </location>
</feature>
<keyword evidence="11" id="KW-0648">Protein biosynthesis</keyword>
<accession>A0ABV3XYT8</accession>
<dbReference type="InterPro" id="IPR036953">
    <property type="entry name" value="GreA/GreB_C_sf"/>
</dbReference>
<dbReference type="PANTHER" id="PTHR30437:SF4">
    <property type="entry name" value="TRANSCRIPTION ELONGATION FACTOR GREA"/>
    <property type="match status" value="1"/>
</dbReference>
<evidence type="ECO:0000313" key="12">
    <source>
        <dbReference type="Proteomes" id="UP001560267"/>
    </source>
</evidence>
<evidence type="ECO:0000256" key="2">
    <source>
        <dbReference type="ARBA" id="ARBA00013729"/>
    </source>
</evidence>
<dbReference type="Pfam" id="PF01272">
    <property type="entry name" value="GreA_GreB"/>
    <property type="match status" value="1"/>
</dbReference>
<keyword evidence="12" id="KW-1185">Reference proteome</keyword>
<dbReference type="Pfam" id="PF03449">
    <property type="entry name" value="GreA_GreB_N"/>
    <property type="match status" value="1"/>
</dbReference>
<comment type="similarity">
    <text evidence="1 8">Belongs to the GreA/GreB family.</text>
</comment>
<dbReference type="InterPro" id="IPR036805">
    <property type="entry name" value="Tscrpt_elong_fac_GreA/B_N_sf"/>
</dbReference>
<dbReference type="SUPFAM" id="SSF54534">
    <property type="entry name" value="FKBP-like"/>
    <property type="match status" value="1"/>
</dbReference>
<keyword evidence="5 8" id="KW-0804">Transcription</keyword>
<dbReference type="PIRSF" id="PIRSF006092">
    <property type="entry name" value="GreA_GreB"/>
    <property type="match status" value="1"/>
</dbReference>
<comment type="caution">
    <text evidence="11">The sequence shown here is derived from an EMBL/GenBank/DDBJ whole genome shotgun (WGS) entry which is preliminary data.</text>
</comment>
<sequence length="157" mass="16904">MTETTISQATYDALVAELQELTTTGRIEIAKAIESARALGDLSENGDYHAAKDAQGKMEARIRQLEALLESAVVVSDEDSVIDSVRPGLIVALRYEDDDESSEYFLGSIEERHSGVEVVSPTSPLGQAVVGARVGDWVEYQAPGGLLKVEVVAIRRA</sequence>
<dbReference type="GO" id="GO:0003746">
    <property type="term" value="F:translation elongation factor activity"/>
    <property type="evidence" value="ECO:0007669"/>
    <property type="project" value="UniProtKB-KW"/>
</dbReference>
<evidence type="ECO:0000256" key="1">
    <source>
        <dbReference type="ARBA" id="ARBA00008213"/>
    </source>
</evidence>
<keyword evidence="11" id="KW-0251">Elongation factor</keyword>
<feature type="domain" description="Transcription elongation factor GreA/GreB C-terminal" evidence="9">
    <location>
        <begin position="83"/>
        <end position="155"/>
    </location>
</feature>
<evidence type="ECO:0000256" key="8">
    <source>
        <dbReference type="HAMAP-Rule" id="MF_00105"/>
    </source>
</evidence>
<dbReference type="InterPro" id="IPR022691">
    <property type="entry name" value="Tscrpt_elong_fac_GreA/B_N"/>
</dbReference>
<reference evidence="11 12" key="1">
    <citation type="submission" date="2024-07" db="EMBL/GenBank/DDBJ databases">
        <title>Draft Genome Sequence of Ferrimicrobium acidiphilum Strain YE2023, Isolated from a Pulp of Bioleach Reactor.</title>
        <authorList>
            <person name="Elkina Y.A."/>
            <person name="Bulaeva A.G."/>
            <person name="Beletsky A.V."/>
            <person name="Mardanov A.V."/>
        </authorList>
    </citation>
    <scope>NUCLEOTIDE SEQUENCE [LARGE SCALE GENOMIC DNA]</scope>
    <source>
        <strain evidence="11 12">YE2023</strain>
    </source>
</reference>
<evidence type="ECO:0000256" key="4">
    <source>
        <dbReference type="ARBA" id="ARBA00023125"/>
    </source>
</evidence>
<dbReference type="InterPro" id="IPR028624">
    <property type="entry name" value="Tscrpt_elong_fac_GreA/B"/>
</dbReference>
<dbReference type="InterPro" id="IPR001437">
    <property type="entry name" value="Tscrpt_elong_fac_GreA/B_C"/>
</dbReference>
<evidence type="ECO:0000256" key="6">
    <source>
        <dbReference type="ARBA" id="ARBA00024916"/>
    </source>
</evidence>
<dbReference type="HAMAP" id="MF_00105">
    <property type="entry name" value="GreA_GreB"/>
    <property type="match status" value="1"/>
</dbReference>
<evidence type="ECO:0000256" key="5">
    <source>
        <dbReference type="ARBA" id="ARBA00023163"/>
    </source>
</evidence>
<dbReference type="Gene3D" id="3.10.50.30">
    <property type="entry name" value="Transcription elongation factor, GreA/GreB, C-terminal domain"/>
    <property type="match status" value="1"/>
</dbReference>
<evidence type="ECO:0000259" key="10">
    <source>
        <dbReference type="Pfam" id="PF03449"/>
    </source>
</evidence>
<evidence type="ECO:0000259" key="9">
    <source>
        <dbReference type="Pfam" id="PF01272"/>
    </source>
</evidence>
<dbReference type="EMBL" id="JBFSHR010000001">
    <property type="protein sequence ID" value="MEX6428305.1"/>
    <property type="molecule type" value="Genomic_DNA"/>
</dbReference>
<keyword evidence="4 8" id="KW-0238">DNA-binding</keyword>
<organism evidence="11 12">
    <name type="scientific">Ferrimicrobium acidiphilum</name>
    <dbReference type="NCBI Taxonomy" id="121039"/>
    <lineage>
        <taxon>Bacteria</taxon>
        <taxon>Bacillati</taxon>
        <taxon>Actinomycetota</taxon>
        <taxon>Acidimicrobiia</taxon>
        <taxon>Acidimicrobiales</taxon>
        <taxon>Acidimicrobiaceae</taxon>
        <taxon>Ferrimicrobium</taxon>
    </lineage>
</organism>
<keyword evidence="3 8" id="KW-0805">Transcription regulation</keyword>
<dbReference type="InterPro" id="IPR018151">
    <property type="entry name" value="TF_GreA/GreB_CS"/>
</dbReference>
<evidence type="ECO:0000313" key="11">
    <source>
        <dbReference type="EMBL" id="MEX6428305.1"/>
    </source>
</evidence>
<protein>
    <recommendedName>
        <fullName evidence="2 8">Transcription elongation factor GreA</fullName>
    </recommendedName>
    <alternativeName>
        <fullName evidence="7 8">Transcript cleavage factor GreA</fullName>
    </alternativeName>
</protein>
<gene>
    <name evidence="8" type="primary">greA</name>
    <name evidence="11" type="ORF">AB6A68_00390</name>
</gene>
<evidence type="ECO:0000256" key="7">
    <source>
        <dbReference type="ARBA" id="ARBA00030776"/>
    </source>
</evidence>
<evidence type="ECO:0000256" key="3">
    <source>
        <dbReference type="ARBA" id="ARBA00023015"/>
    </source>
</evidence>
<dbReference type="RefSeq" id="WP_298385245.1">
    <property type="nucleotide sequence ID" value="NZ_JBFSHR010000001.1"/>
</dbReference>
<proteinExistence type="inferred from homology"/>
<dbReference type="PANTHER" id="PTHR30437">
    <property type="entry name" value="TRANSCRIPTION ELONGATION FACTOR GREA"/>
    <property type="match status" value="1"/>
</dbReference>
<dbReference type="Gene3D" id="1.10.287.180">
    <property type="entry name" value="Transcription elongation factor, GreA/GreB, N-terminal domain"/>
    <property type="match status" value="1"/>
</dbReference>
<name>A0ABV3XYT8_9ACTN</name>
<dbReference type="SUPFAM" id="SSF46557">
    <property type="entry name" value="GreA transcript cleavage protein, N-terminal domain"/>
    <property type="match status" value="1"/>
</dbReference>
<dbReference type="InterPro" id="IPR023459">
    <property type="entry name" value="Tscrpt_elong_fac_GreA/B_fam"/>
</dbReference>